<organism evidence="1 2">
    <name type="scientific">Tectimicrobiota bacterium</name>
    <dbReference type="NCBI Taxonomy" id="2528274"/>
    <lineage>
        <taxon>Bacteria</taxon>
        <taxon>Pseudomonadati</taxon>
        <taxon>Nitrospinota/Tectimicrobiota group</taxon>
        <taxon>Candidatus Tectimicrobiota</taxon>
    </lineage>
</organism>
<dbReference type="Pfam" id="PF13714">
    <property type="entry name" value="PEP_mutase"/>
    <property type="match status" value="1"/>
</dbReference>
<dbReference type="PANTHER" id="PTHR42905">
    <property type="entry name" value="PHOSPHOENOLPYRUVATE CARBOXYLASE"/>
    <property type="match status" value="1"/>
</dbReference>
<dbReference type="InterPro" id="IPR018523">
    <property type="entry name" value="Isocitrate_lyase_ph_CS"/>
</dbReference>
<protein>
    <submittedName>
        <fullName evidence="1">Isocitrate lyase/PEP mutase family protein</fullName>
    </submittedName>
</protein>
<accession>A0A932HZG0</accession>
<sequence>MNERRRRLRALLESGDPLLAPACIDAFSARMVEQAGFHVNYLTGNGASAALLGRPDVGLMTLREVADVCRNISLATAIPLIADADTGYGNAINVIRTVRELELAGAACLQLEDQVTPKRCGHLPGSKPVVSLGEQVGKLKAALDARQDPDLLILARTDAAADHGLDEAIRRAHAFKEAGADLIFIEVDGTREELVRIGKEVPGPLAVTVDESRRDAPFSPQELAALGFRLIIYPGIIRCTYLKAVTDALRILKKESSTLAAKDRLASFRDYNQALGIEEINAWEEKYLSSIRNPA</sequence>
<dbReference type="AlphaFoldDB" id="A0A932HZG0"/>
<dbReference type="SUPFAM" id="SSF51621">
    <property type="entry name" value="Phosphoenolpyruvate/pyruvate domain"/>
    <property type="match status" value="1"/>
</dbReference>
<comment type="caution">
    <text evidence="1">The sequence shown here is derived from an EMBL/GenBank/DDBJ whole genome shotgun (WGS) entry which is preliminary data.</text>
</comment>
<evidence type="ECO:0000313" key="2">
    <source>
        <dbReference type="Proteomes" id="UP000782312"/>
    </source>
</evidence>
<dbReference type="EMBL" id="JACPUR010000013">
    <property type="protein sequence ID" value="MBI3126992.1"/>
    <property type="molecule type" value="Genomic_DNA"/>
</dbReference>
<evidence type="ECO:0000313" key="1">
    <source>
        <dbReference type="EMBL" id="MBI3126992.1"/>
    </source>
</evidence>
<dbReference type="Proteomes" id="UP000782312">
    <property type="component" value="Unassembled WGS sequence"/>
</dbReference>
<proteinExistence type="predicted"/>
<dbReference type="PANTHER" id="PTHR42905:SF5">
    <property type="entry name" value="CARBOXYVINYL-CARBOXYPHOSPHONATE PHOSPHORYLMUTASE, CHLOROPLASTIC"/>
    <property type="match status" value="1"/>
</dbReference>
<dbReference type="InterPro" id="IPR040442">
    <property type="entry name" value="Pyrv_kinase-like_dom_sf"/>
</dbReference>
<keyword evidence="1" id="KW-0456">Lyase</keyword>
<dbReference type="CDD" id="cd00377">
    <property type="entry name" value="ICL_PEPM"/>
    <property type="match status" value="1"/>
</dbReference>
<dbReference type="Gene3D" id="3.20.20.60">
    <property type="entry name" value="Phosphoenolpyruvate-binding domains"/>
    <property type="match status" value="1"/>
</dbReference>
<dbReference type="PROSITE" id="PS00161">
    <property type="entry name" value="ISOCITRATE_LYASE"/>
    <property type="match status" value="1"/>
</dbReference>
<dbReference type="GO" id="GO:0016833">
    <property type="term" value="F:oxo-acid-lyase activity"/>
    <property type="evidence" value="ECO:0007669"/>
    <property type="project" value="UniProtKB-ARBA"/>
</dbReference>
<gene>
    <name evidence="1" type="ORF">HYZ11_05240</name>
</gene>
<reference evidence="1" key="1">
    <citation type="submission" date="2020-07" db="EMBL/GenBank/DDBJ databases">
        <title>Huge and variable diversity of episymbiotic CPR bacteria and DPANN archaea in groundwater ecosystems.</title>
        <authorList>
            <person name="He C.Y."/>
            <person name="Keren R."/>
            <person name="Whittaker M."/>
            <person name="Farag I.F."/>
            <person name="Doudna J."/>
            <person name="Cate J.H.D."/>
            <person name="Banfield J.F."/>
        </authorList>
    </citation>
    <scope>NUCLEOTIDE SEQUENCE</scope>
    <source>
        <strain evidence="1">NC_groundwater_763_Ag_S-0.2um_68_21</strain>
    </source>
</reference>
<name>A0A932HZG0_UNCTE</name>
<dbReference type="InterPro" id="IPR039556">
    <property type="entry name" value="ICL/PEPM"/>
</dbReference>
<dbReference type="InterPro" id="IPR015813">
    <property type="entry name" value="Pyrv/PenolPyrv_kinase-like_dom"/>
</dbReference>